<reference evidence="1" key="2">
    <citation type="journal article" date="2015" name="Fish Shellfish Immunol.">
        <title>Early steps in the European eel (Anguilla anguilla)-Vibrio vulnificus interaction in the gills: Role of the RtxA13 toxin.</title>
        <authorList>
            <person name="Callol A."/>
            <person name="Pajuelo D."/>
            <person name="Ebbesson L."/>
            <person name="Teles M."/>
            <person name="MacKenzie S."/>
            <person name="Amaro C."/>
        </authorList>
    </citation>
    <scope>NUCLEOTIDE SEQUENCE</scope>
</reference>
<organism evidence="1">
    <name type="scientific">Anguilla anguilla</name>
    <name type="common">European freshwater eel</name>
    <name type="synonym">Muraena anguilla</name>
    <dbReference type="NCBI Taxonomy" id="7936"/>
    <lineage>
        <taxon>Eukaryota</taxon>
        <taxon>Metazoa</taxon>
        <taxon>Chordata</taxon>
        <taxon>Craniata</taxon>
        <taxon>Vertebrata</taxon>
        <taxon>Euteleostomi</taxon>
        <taxon>Actinopterygii</taxon>
        <taxon>Neopterygii</taxon>
        <taxon>Teleostei</taxon>
        <taxon>Anguilliformes</taxon>
        <taxon>Anguillidae</taxon>
        <taxon>Anguilla</taxon>
    </lineage>
</organism>
<dbReference type="AlphaFoldDB" id="A0A0E9QVB7"/>
<dbReference type="EMBL" id="GBXM01088519">
    <property type="protein sequence ID" value="JAH20058.1"/>
    <property type="molecule type" value="Transcribed_RNA"/>
</dbReference>
<proteinExistence type="predicted"/>
<sequence length="37" mass="4449">MFWHGYGICRKLFRKTFQVLDSYWSVMLTSDGSPEVY</sequence>
<reference evidence="1" key="1">
    <citation type="submission" date="2014-11" db="EMBL/GenBank/DDBJ databases">
        <authorList>
            <person name="Amaro Gonzalez C."/>
        </authorList>
    </citation>
    <scope>NUCLEOTIDE SEQUENCE</scope>
</reference>
<protein>
    <submittedName>
        <fullName evidence="1">Uncharacterized protein</fullName>
    </submittedName>
</protein>
<accession>A0A0E9QVB7</accession>
<evidence type="ECO:0000313" key="1">
    <source>
        <dbReference type="EMBL" id="JAH20058.1"/>
    </source>
</evidence>
<name>A0A0E9QVB7_ANGAN</name>